<evidence type="ECO:0000256" key="6">
    <source>
        <dbReference type="ARBA" id="ARBA00022989"/>
    </source>
</evidence>
<gene>
    <name evidence="10" type="ORF">C0Q70_06856</name>
</gene>
<evidence type="ECO:0000256" key="9">
    <source>
        <dbReference type="SAM" id="MobiDB-lite"/>
    </source>
</evidence>
<proteinExistence type="inferred from homology"/>
<keyword evidence="3 8" id="KW-0328">Glycosyltransferase</keyword>
<evidence type="ECO:0000313" key="10">
    <source>
        <dbReference type="EMBL" id="PVD31444.1"/>
    </source>
</evidence>
<keyword evidence="11" id="KW-1185">Reference proteome</keyword>
<evidence type="ECO:0000256" key="3">
    <source>
        <dbReference type="ARBA" id="ARBA00022676"/>
    </source>
</evidence>
<comment type="subcellular location">
    <subcellularLocation>
        <location evidence="1">Membrane</location>
        <topology evidence="1">Single-pass membrane protein</topology>
    </subcellularLocation>
</comment>
<evidence type="ECO:0000256" key="4">
    <source>
        <dbReference type="ARBA" id="ARBA00022679"/>
    </source>
</evidence>
<dbReference type="PROSITE" id="PS00422">
    <property type="entry name" value="GRANINS_1"/>
    <property type="match status" value="1"/>
</dbReference>
<accession>A0A2T7PDE6</accession>
<evidence type="ECO:0000256" key="1">
    <source>
        <dbReference type="ARBA" id="ARBA00004167"/>
    </source>
</evidence>
<keyword evidence="4 8" id="KW-0808">Transferase</keyword>
<feature type="compositionally biased region" description="Polar residues" evidence="9">
    <location>
        <begin position="186"/>
        <end position="205"/>
    </location>
</feature>
<sequence length="407" mass="44890">MSGENYEQTNNVLAGEAEGFGDDKSLHDLPLNIMPENIMPLSTMAPRNVDLAIQQAGWRLPAKEDPGQPPLQHNKYVVVEEALPGRFAEVVTAHAIRVEGGLQFQDLQLYDTDLSDGELPAVGDSQFFGKISSRVRNGFNGLRPKDEDDPAADGKQRDKGSHEVKALQGRVNKDDWMSPDGLVDNAPNQQWSPHLPPNTDSQPSFLDSKASSADVVVNVSVSKAVADFQKISDITIYSAFLDSRKSTQLVRMMAVAPTLLSQNDIAVVGGTKKSNSLMQTVEFVELNRILGAAHFTFYKFGVSREIAQVLTFYQNVGLATVLPWSLTAPNDIFEKGEAVAMSDCLYRIEPGLALVRKYRERSCKQTVSKTSVGHVCSSLVLDENLARYEKELIRRTKRVLQALSRLV</sequence>
<dbReference type="Pfam" id="PF01697">
    <property type="entry name" value="Glyco_transf_92"/>
    <property type="match status" value="1"/>
</dbReference>
<evidence type="ECO:0000256" key="5">
    <source>
        <dbReference type="ARBA" id="ARBA00022692"/>
    </source>
</evidence>
<comment type="similarity">
    <text evidence="2 8">Belongs to the glycosyltransferase 92 family.</text>
</comment>
<dbReference type="EC" id="2.4.1.-" evidence="8"/>
<feature type="region of interest" description="Disordered" evidence="9">
    <location>
        <begin position="138"/>
        <end position="206"/>
    </location>
</feature>
<dbReference type="PANTHER" id="PTHR21461:SF69">
    <property type="entry name" value="GLYCOSYLTRANSFERASE FAMILY 92 PROTEIN"/>
    <property type="match status" value="1"/>
</dbReference>
<dbReference type="GO" id="GO:0005737">
    <property type="term" value="C:cytoplasm"/>
    <property type="evidence" value="ECO:0007669"/>
    <property type="project" value="TreeGrafter"/>
</dbReference>
<dbReference type="Proteomes" id="UP000245119">
    <property type="component" value="Linkage Group LG4"/>
</dbReference>
<dbReference type="InterPro" id="IPR008166">
    <property type="entry name" value="Glyco_transf_92"/>
</dbReference>
<name>A0A2T7PDE6_POMCA</name>
<organism evidence="10 11">
    <name type="scientific">Pomacea canaliculata</name>
    <name type="common">Golden apple snail</name>
    <dbReference type="NCBI Taxonomy" id="400727"/>
    <lineage>
        <taxon>Eukaryota</taxon>
        <taxon>Metazoa</taxon>
        <taxon>Spiralia</taxon>
        <taxon>Lophotrochozoa</taxon>
        <taxon>Mollusca</taxon>
        <taxon>Gastropoda</taxon>
        <taxon>Caenogastropoda</taxon>
        <taxon>Architaenioglossa</taxon>
        <taxon>Ampullarioidea</taxon>
        <taxon>Ampullariidae</taxon>
        <taxon>Pomacea</taxon>
    </lineage>
</organism>
<dbReference type="GO" id="GO:0016020">
    <property type="term" value="C:membrane"/>
    <property type="evidence" value="ECO:0007669"/>
    <property type="project" value="UniProtKB-SubCell"/>
</dbReference>
<dbReference type="InterPro" id="IPR018054">
    <property type="entry name" value="Chromogranin_CS"/>
</dbReference>
<dbReference type="PANTHER" id="PTHR21461">
    <property type="entry name" value="GLYCOSYLTRANSFERASE FAMILY 92 PROTEIN"/>
    <property type="match status" value="1"/>
</dbReference>
<evidence type="ECO:0000256" key="2">
    <source>
        <dbReference type="ARBA" id="ARBA00007647"/>
    </source>
</evidence>
<protein>
    <recommendedName>
        <fullName evidence="8">Glycosyltransferase family 92 protein</fullName>
        <ecNumber evidence="8">2.4.1.-</ecNumber>
    </recommendedName>
</protein>
<evidence type="ECO:0000256" key="8">
    <source>
        <dbReference type="RuleBase" id="RU366017"/>
    </source>
</evidence>
<feature type="compositionally biased region" description="Basic and acidic residues" evidence="9">
    <location>
        <begin position="152"/>
        <end position="176"/>
    </location>
</feature>
<dbReference type="AlphaFoldDB" id="A0A2T7PDE6"/>
<keyword evidence="5" id="KW-0812">Transmembrane</keyword>
<keyword evidence="6" id="KW-1133">Transmembrane helix</keyword>
<evidence type="ECO:0000313" key="11">
    <source>
        <dbReference type="Proteomes" id="UP000245119"/>
    </source>
</evidence>
<dbReference type="GO" id="GO:0016757">
    <property type="term" value="F:glycosyltransferase activity"/>
    <property type="evidence" value="ECO:0007669"/>
    <property type="project" value="UniProtKB-UniRule"/>
</dbReference>
<dbReference type="EMBL" id="PZQS01000004">
    <property type="protein sequence ID" value="PVD31444.1"/>
    <property type="molecule type" value="Genomic_DNA"/>
</dbReference>
<evidence type="ECO:0000256" key="7">
    <source>
        <dbReference type="ARBA" id="ARBA00023136"/>
    </source>
</evidence>
<comment type="caution">
    <text evidence="10">The sequence shown here is derived from an EMBL/GenBank/DDBJ whole genome shotgun (WGS) entry which is preliminary data.</text>
</comment>
<keyword evidence="7" id="KW-0472">Membrane</keyword>
<reference evidence="10 11" key="1">
    <citation type="submission" date="2018-04" db="EMBL/GenBank/DDBJ databases">
        <title>The genome of golden apple snail Pomacea canaliculata provides insight into stress tolerance and invasive adaptation.</title>
        <authorList>
            <person name="Liu C."/>
            <person name="Liu B."/>
            <person name="Ren Y."/>
            <person name="Zhang Y."/>
            <person name="Wang H."/>
            <person name="Li S."/>
            <person name="Jiang F."/>
            <person name="Yin L."/>
            <person name="Zhang G."/>
            <person name="Qian W."/>
            <person name="Fan W."/>
        </authorList>
    </citation>
    <scope>NUCLEOTIDE SEQUENCE [LARGE SCALE GENOMIC DNA]</scope>
    <source>
        <strain evidence="10">SZHN2017</strain>
        <tissue evidence="10">Muscle</tissue>
    </source>
</reference>